<keyword evidence="1" id="KW-1133">Transmembrane helix</keyword>
<keyword evidence="1" id="KW-0812">Transmembrane</keyword>
<reference evidence="2" key="1">
    <citation type="submission" date="2023-10" db="EMBL/GenBank/DDBJ databases">
        <title>Genome assembly of Pristionchus species.</title>
        <authorList>
            <person name="Yoshida K."/>
            <person name="Sommer R.J."/>
        </authorList>
    </citation>
    <scope>NUCLEOTIDE SEQUENCE</scope>
    <source>
        <strain evidence="2">RS0144</strain>
    </source>
</reference>
<keyword evidence="3" id="KW-1185">Reference proteome</keyword>
<proteinExistence type="predicted"/>
<feature type="non-terminal residue" evidence="2">
    <location>
        <position position="98"/>
    </location>
</feature>
<dbReference type="EMBL" id="BTSX01000002">
    <property type="protein sequence ID" value="GMS85235.1"/>
    <property type="molecule type" value="Genomic_DNA"/>
</dbReference>
<feature type="transmembrane region" description="Helical" evidence="1">
    <location>
        <begin position="59"/>
        <end position="79"/>
    </location>
</feature>
<evidence type="ECO:0000313" key="3">
    <source>
        <dbReference type="Proteomes" id="UP001432027"/>
    </source>
</evidence>
<comment type="caution">
    <text evidence="2">The sequence shown here is derived from an EMBL/GenBank/DDBJ whole genome shotgun (WGS) entry which is preliminary data.</text>
</comment>
<keyword evidence="1" id="KW-0472">Membrane</keyword>
<evidence type="ECO:0000256" key="1">
    <source>
        <dbReference type="SAM" id="Phobius"/>
    </source>
</evidence>
<name>A0AAV5SQE4_9BILA</name>
<organism evidence="2 3">
    <name type="scientific">Pristionchus entomophagus</name>
    <dbReference type="NCBI Taxonomy" id="358040"/>
    <lineage>
        <taxon>Eukaryota</taxon>
        <taxon>Metazoa</taxon>
        <taxon>Ecdysozoa</taxon>
        <taxon>Nematoda</taxon>
        <taxon>Chromadorea</taxon>
        <taxon>Rhabditida</taxon>
        <taxon>Rhabditina</taxon>
        <taxon>Diplogasteromorpha</taxon>
        <taxon>Diplogasteroidea</taxon>
        <taxon>Neodiplogasteridae</taxon>
        <taxon>Pristionchus</taxon>
    </lineage>
</organism>
<accession>A0AAV5SQE4</accession>
<protein>
    <recommendedName>
        <fullName evidence="4">G protein-coupled receptor</fullName>
    </recommendedName>
</protein>
<feature type="non-terminal residue" evidence="2">
    <location>
        <position position="1"/>
    </location>
</feature>
<sequence length="98" mass="11688">LFQILFLGCALFNLWCYERMMMQSTLRVSLLSTGDGDNKCTNLFHWIYPEMNCQVLCTLFSLIGWNFPLFIPNLLLAIFKLWWSFIKRFDSEDDVLIY</sequence>
<gene>
    <name evidence="2" type="ORF">PENTCL1PPCAC_7410</name>
</gene>
<evidence type="ECO:0008006" key="4">
    <source>
        <dbReference type="Google" id="ProtNLM"/>
    </source>
</evidence>
<evidence type="ECO:0000313" key="2">
    <source>
        <dbReference type="EMBL" id="GMS85235.1"/>
    </source>
</evidence>
<dbReference type="Proteomes" id="UP001432027">
    <property type="component" value="Unassembled WGS sequence"/>
</dbReference>
<dbReference type="AlphaFoldDB" id="A0AAV5SQE4"/>